<accession>A0A1L7I6F3</accession>
<proteinExistence type="predicted"/>
<dbReference type="KEGG" id="gfl:GRFL_2465"/>
<sequence>MLIKKLFLVMIFCGSMTINGQTDSSFVETDLSINEMTDGTLTTPASGTSENLVIFIQGSGPTDRNGNQPMMKNDGIKKIARELAAAGIASFRFDKRIFKMQQLQMEEKDLRFEDFVKDVVDIETYFRKEASFKHIILAGHSEGSLIGMLAAKDHADAFISLAGAGEPIDNIVVAQINMQAPPLAENARVAFDDMKENGQTTQYNPMLSAIFRPSVQPFMNSWMKYDPSEEIAKLDIPMLIINGSKDIQVTEEQAEMLAEAAPEAELEIIDGMNHIFRNIESEDRLVNTKSYNEPLQPLHPELVPVLTEFVKSLE</sequence>
<dbReference type="PANTHER" id="PTHR43265:SF1">
    <property type="entry name" value="ESTERASE ESTD"/>
    <property type="match status" value="1"/>
</dbReference>
<dbReference type="EMBL" id="CP016359">
    <property type="protein sequence ID" value="APU69189.1"/>
    <property type="molecule type" value="Genomic_DNA"/>
</dbReference>
<reference evidence="1 2" key="1">
    <citation type="submission" date="2016-07" db="EMBL/GenBank/DDBJ databases">
        <title>Multi-omics approach to identify versatile polysaccharide utilization systems of a marine flavobacterium Gramella flava.</title>
        <authorList>
            <person name="Tang K."/>
        </authorList>
    </citation>
    <scope>NUCLEOTIDE SEQUENCE [LARGE SCALE GENOMIC DNA]</scope>
    <source>
        <strain evidence="1 2">JLT2011</strain>
    </source>
</reference>
<dbReference type="InterPro" id="IPR029058">
    <property type="entry name" value="AB_hydrolase_fold"/>
</dbReference>
<organism evidence="1 2">
    <name type="scientific">Christiangramia flava JLT2011</name>
    <dbReference type="NCBI Taxonomy" id="1229726"/>
    <lineage>
        <taxon>Bacteria</taxon>
        <taxon>Pseudomonadati</taxon>
        <taxon>Bacteroidota</taxon>
        <taxon>Flavobacteriia</taxon>
        <taxon>Flavobacteriales</taxon>
        <taxon>Flavobacteriaceae</taxon>
        <taxon>Christiangramia</taxon>
    </lineage>
</organism>
<dbReference type="InterPro" id="IPR022742">
    <property type="entry name" value="Hydrolase_4"/>
</dbReference>
<evidence type="ECO:0000313" key="1">
    <source>
        <dbReference type="EMBL" id="APU69189.1"/>
    </source>
</evidence>
<evidence type="ECO:0000313" key="2">
    <source>
        <dbReference type="Proteomes" id="UP000186230"/>
    </source>
</evidence>
<name>A0A1L7I6F3_9FLAO</name>
<dbReference type="PANTHER" id="PTHR43265">
    <property type="entry name" value="ESTERASE ESTD"/>
    <property type="match status" value="1"/>
</dbReference>
<gene>
    <name evidence="1" type="ORF">GRFL_2465</name>
</gene>
<dbReference type="SUPFAM" id="SSF53474">
    <property type="entry name" value="alpha/beta-Hydrolases"/>
    <property type="match status" value="1"/>
</dbReference>
<dbReference type="STRING" id="1229726.GRFL_2465"/>
<dbReference type="RefSeq" id="WP_083644881.1">
    <property type="nucleotide sequence ID" value="NZ_AMRU01000007.1"/>
</dbReference>
<dbReference type="Gene3D" id="3.40.50.1820">
    <property type="entry name" value="alpha/beta hydrolase"/>
    <property type="match status" value="1"/>
</dbReference>
<dbReference type="Pfam" id="PF12146">
    <property type="entry name" value="Hydrolase_4"/>
    <property type="match status" value="1"/>
</dbReference>
<dbReference type="Proteomes" id="UP000186230">
    <property type="component" value="Chromosome"/>
</dbReference>
<dbReference type="AlphaFoldDB" id="A0A1L7I6F3"/>
<protein>
    <submittedName>
        <fullName evidence="1">Tiorf87 protein</fullName>
    </submittedName>
</protein>
<dbReference type="InterPro" id="IPR053145">
    <property type="entry name" value="AB_hydrolase_Est10"/>
</dbReference>
<keyword evidence="2" id="KW-1185">Reference proteome</keyword>
<dbReference type="GO" id="GO:0052689">
    <property type="term" value="F:carboxylic ester hydrolase activity"/>
    <property type="evidence" value="ECO:0007669"/>
    <property type="project" value="TreeGrafter"/>
</dbReference>